<protein>
    <recommendedName>
        <fullName evidence="6">Tubulin--tyrosine ligase-like protein 9</fullName>
    </recommendedName>
</protein>
<comment type="caution">
    <text evidence="4">The sequence shown here is derived from an EMBL/GenBank/DDBJ whole genome shotgun (WGS) entry which is preliminary data.</text>
</comment>
<dbReference type="PANTHER" id="PTHR12241">
    <property type="entry name" value="TUBULIN POLYGLUTAMYLASE"/>
    <property type="match status" value="1"/>
</dbReference>
<organism evidence="4 5">
    <name type="scientific">Prorocentrum cordatum</name>
    <dbReference type="NCBI Taxonomy" id="2364126"/>
    <lineage>
        <taxon>Eukaryota</taxon>
        <taxon>Sar</taxon>
        <taxon>Alveolata</taxon>
        <taxon>Dinophyceae</taxon>
        <taxon>Prorocentrales</taxon>
        <taxon>Prorocentraceae</taxon>
        <taxon>Prorocentrum</taxon>
    </lineage>
</organism>
<name>A0ABN9WC84_9DINO</name>
<dbReference type="Gene3D" id="3.30.470.20">
    <property type="entry name" value="ATP-grasp fold, B domain"/>
    <property type="match status" value="1"/>
</dbReference>
<evidence type="ECO:0000256" key="1">
    <source>
        <dbReference type="ARBA" id="ARBA00022598"/>
    </source>
</evidence>
<evidence type="ECO:0000313" key="5">
    <source>
        <dbReference type="Proteomes" id="UP001189429"/>
    </source>
</evidence>
<keyword evidence="1" id="KW-0436">Ligase</keyword>
<dbReference type="InterPro" id="IPR004344">
    <property type="entry name" value="TTL/TTLL_fam"/>
</dbReference>
<dbReference type="Pfam" id="PF03133">
    <property type="entry name" value="TTL"/>
    <property type="match status" value="1"/>
</dbReference>
<keyword evidence="2" id="KW-0547">Nucleotide-binding</keyword>
<proteinExistence type="predicted"/>
<evidence type="ECO:0000313" key="4">
    <source>
        <dbReference type="EMBL" id="CAK0882760.1"/>
    </source>
</evidence>
<evidence type="ECO:0008006" key="6">
    <source>
        <dbReference type="Google" id="ProtNLM"/>
    </source>
</evidence>
<keyword evidence="5" id="KW-1185">Reference proteome</keyword>
<feature type="non-terminal residue" evidence="4">
    <location>
        <position position="176"/>
    </location>
</feature>
<accession>A0ABN9WC84</accession>
<evidence type="ECO:0000256" key="3">
    <source>
        <dbReference type="ARBA" id="ARBA00022840"/>
    </source>
</evidence>
<sequence length="176" mass="19246">MAVCCDAYTLPLSLPTGRYESPNCKNINVRTGQRTGHLTNYALNSRELAFARCEAGVSSEDASKRLLSTTLKQVALESGGRFKEDVFWAQIEEIVSLLSVALLPGLGLAASQYFRVGESEPCRCYQVLGLDVLLDANLWPWLLEVNGQPAMDIETAVPVPDLVPVRPPSRSGVHRT</sequence>
<gene>
    <name evidence="4" type="ORF">PCOR1329_LOCUS65181</name>
</gene>
<evidence type="ECO:0000256" key="2">
    <source>
        <dbReference type="ARBA" id="ARBA00022741"/>
    </source>
</evidence>
<dbReference type="PANTHER" id="PTHR12241:SF154">
    <property type="entry name" value="TUBULIN POLYGLUTAMYLASE TTLL11"/>
    <property type="match status" value="1"/>
</dbReference>
<dbReference type="EMBL" id="CAUYUJ010018335">
    <property type="protein sequence ID" value="CAK0882760.1"/>
    <property type="molecule type" value="Genomic_DNA"/>
</dbReference>
<reference evidence="4" key="1">
    <citation type="submission" date="2023-10" db="EMBL/GenBank/DDBJ databases">
        <authorList>
            <person name="Chen Y."/>
            <person name="Shah S."/>
            <person name="Dougan E. K."/>
            <person name="Thang M."/>
            <person name="Chan C."/>
        </authorList>
    </citation>
    <scope>NUCLEOTIDE SEQUENCE [LARGE SCALE GENOMIC DNA]</scope>
</reference>
<keyword evidence="3" id="KW-0067">ATP-binding</keyword>
<dbReference type="Proteomes" id="UP001189429">
    <property type="component" value="Unassembled WGS sequence"/>
</dbReference>